<accession>A0A0F9WX04</accession>
<dbReference type="AlphaFoldDB" id="A0A0F9WX04"/>
<comment type="caution">
    <text evidence="1">The sequence shown here is derived from an EMBL/GenBank/DDBJ whole genome shotgun (WGS) entry which is preliminary data.</text>
</comment>
<evidence type="ECO:0000313" key="1">
    <source>
        <dbReference type="EMBL" id="KKN90916.1"/>
    </source>
</evidence>
<proteinExistence type="predicted"/>
<dbReference type="EMBL" id="LAZR01000107">
    <property type="protein sequence ID" value="KKN90916.1"/>
    <property type="molecule type" value="Genomic_DNA"/>
</dbReference>
<sequence length="96" mass="11528">MKKKIECLLCKRSYEIEVPDGVEFSFIMKCLCKGCTIEIKHKRRGKRNEMTKEMITIEKRIIRIMVEVACNRCELNGDCMEDFDCIYEHIRRDFLK</sequence>
<name>A0A0F9WX04_9ZZZZ</name>
<reference evidence="1" key="1">
    <citation type="journal article" date="2015" name="Nature">
        <title>Complex archaea that bridge the gap between prokaryotes and eukaryotes.</title>
        <authorList>
            <person name="Spang A."/>
            <person name="Saw J.H."/>
            <person name="Jorgensen S.L."/>
            <person name="Zaremba-Niedzwiedzka K."/>
            <person name="Martijn J."/>
            <person name="Lind A.E."/>
            <person name="van Eijk R."/>
            <person name="Schleper C."/>
            <person name="Guy L."/>
            <person name="Ettema T.J."/>
        </authorList>
    </citation>
    <scope>NUCLEOTIDE SEQUENCE</scope>
</reference>
<organism evidence="1">
    <name type="scientific">marine sediment metagenome</name>
    <dbReference type="NCBI Taxonomy" id="412755"/>
    <lineage>
        <taxon>unclassified sequences</taxon>
        <taxon>metagenomes</taxon>
        <taxon>ecological metagenomes</taxon>
    </lineage>
</organism>
<protein>
    <submittedName>
        <fullName evidence="1">Uncharacterized protein</fullName>
    </submittedName>
</protein>
<gene>
    <name evidence="1" type="ORF">LCGC14_0225000</name>
</gene>